<dbReference type="InterPro" id="IPR002550">
    <property type="entry name" value="CNNM"/>
</dbReference>
<dbReference type="KEGG" id="alus:STSP2_00775"/>
<dbReference type="SMART" id="SM00116">
    <property type="entry name" value="CBS"/>
    <property type="match status" value="2"/>
</dbReference>
<evidence type="ECO:0000313" key="13">
    <source>
        <dbReference type="Proteomes" id="UP000189674"/>
    </source>
</evidence>
<dbReference type="AlphaFoldDB" id="A0A1U9NIL2"/>
<dbReference type="RefSeq" id="WP_146659972.1">
    <property type="nucleotide sequence ID" value="NZ_CP019791.1"/>
</dbReference>
<feature type="transmembrane region" description="Helical" evidence="10">
    <location>
        <begin position="6"/>
        <end position="28"/>
    </location>
</feature>
<evidence type="ECO:0000256" key="8">
    <source>
        <dbReference type="ARBA" id="ARBA00023136"/>
    </source>
</evidence>
<dbReference type="Pfam" id="PF01595">
    <property type="entry name" value="CNNM"/>
    <property type="match status" value="1"/>
</dbReference>
<dbReference type="CDD" id="cd04590">
    <property type="entry name" value="CBS_pair_CorC_HlyC_assoc"/>
    <property type="match status" value="1"/>
</dbReference>
<accession>A0A1U9NIL2</accession>
<comment type="similarity">
    <text evidence="2">Belongs to the UPF0053 family.</text>
</comment>
<dbReference type="SUPFAM" id="SSF54631">
    <property type="entry name" value="CBS-domain pair"/>
    <property type="match status" value="1"/>
</dbReference>
<dbReference type="GO" id="GO:0005886">
    <property type="term" value="C:plasma membrane"/>
    <property type="evidence" value="ECO:0007669"/>
    <property type="project" value="UniProtKB-SubCell"/>
</dbReference>
<evidence type="ECO:0000256" key="10">
    <source>
        <dbReference type="SAM" id="Phobius"/>
    </source>
</evidence>
<feature type="domain" description="CBS" evidence="11">
    <location>
        <begin position="203"/>
        <end position="263"/>
    </location>
</feature>
<evidence type="ECO:0000256" key="9">
    <source>
        <dbReference type="PROSITE-ProRule" id="PRU00703"/>
    </source>
</evidence>
<dbReference type="Gene3D" id="3.30.465.10">
    <property type="match status" value="1"/>
</dbReference>
<dbReference type="PROSITE" id="PS51371">
    <property type="entry name" value="CBS"/>
    <property type="match status" value="2"/>
</dbReference>
<dbReference type="PANTHER" id="PTHR22777">
    <property type="entry name" value="HEMOLYSIN-RELATED"/>
    <property type="match status" value="1"/>
</dbReference>
<dbReference type="PANTHER" id="PTHR22777:SF32">
    <property type="entry name" value="UPF0053 INNER MEMBRANE PROTEIN YFJD"/>
    <property type="match status" value="1"/>
</dbReference>
<comment type="subcellular location">
    <subcellularLocation>
        <location evidence="1">Cell membrane</location>
        <topology evidence="1">Multi-pass membrane protein</topology>
    </subcellularLocation>
</comment>
<dbReference type="Pfam" id="PF00571">
    <property type="entry name" value="CBS"/>
    <property type="match status" value="2"/>
</dbReference>
<sequence length="425" mass="48068">MDDVGWSGLLIALLCGGSLFFSLHVVALRTFSRVRLAESFKARGKEDRFDDFLDNAERYTQACSLYRLACNLGLLILSVTLFPDTPVIAVIVAVIVIGILTIAVPHSWAKYTGEWVLARTWSILKLTTWLLSPIVWLLKLHDQLVKRLAGVPESTIEEMHEEKQEEFLSVVEQGRLEGIVDEEELEMIENVLELNDSTAAEIMTPRTDLIALDIKSDREDVLQTISKAGHSRIPVFEENIDSIIGMVYAKDLLAEVGKEPTEFRLADKIRKAYFVPETKPVRDLLHEFQNQKLHIAVVLDEYGGTAGIVTIEDILEELVGEIVDEYEEAQPEPIVELTEDTFEVDARTPIDDLNNECDLDLPEEEDYDTVGGFVLSHLGYIPKAGNTFVYEDLKFQVSDAEARRIRRIKIERMHPQEGKSKQNAK</sequence>
<keyword evidence="5" id="KW-0677">Repeat</keyword>
<feature type="domain" description="CBS" evidence="11">
    <location>
        <begin position="268"/>
        <end position="325"/>
    </location>
</feature>
<dbReference type="GO" id="GO:0050660">
    <property type="term" value="F:flavin adenine dinucleotide binding"/>
    <property type="evidence" value="ECO:0007669"/>
    <property type="project" value="InterPro"/>
</dbReference>
<evidence type="ECO:0000313" key="12">
    <source>
        <dbReference type="EMBL" id="AQT67627.1"/>
    </source>
</evidence>
<dbReference type="STRING" id="1936003.STSP2_00775"/>
<dbReference type="Gene3D" id="3.10.580.10">
    <property type="entry name" value="CBS-domain"/>
    <property type="match status" value="1"/>
</dbReference>
<dbReference type="OrthoDB" id="9798188at2"/>
<evidence type="ECO:0000256" key="1">
    <source>
        <dbReference type="ARBA" id="ARBA00004651"/>
    </source>
</evidence>
<organism evidence="12 13">
    <name type="scientific">Anaerohalosphaera lusitana</name>
    <dbReference type="NCBI Taxonomy" id="1936003"/>
    <lineage>
        <taxon>Bacteria</taxon>
        <taxon>Pseudomonadati</taxon>
        <taxon>Planctomycetota</taxon>
        <taxon>Phycisphaerae</taxon>
        <taxon>Sedimentisphaerales</taxon>
        <taxon>Anaerohalosphaeraceae</taxon>
        <taxon>Anaerohalosphaera</taxon>
    </lineage>
</organism>
<keyword evidence="6 10" id="KW-1133">Transmembrane helix</keyword>
<dbReference type="InterPro" id="IPR000644">
    <property type="entry name" value="CBS_dom"/>
</dbReference>
<dbReference type="InterPro" id="IPR005170">
    <property type="entry name" value="Transptr-assoc_dom"/>
</dbReference>
<dbReference type="SMART" id="SM01091">
    <property type="entry name" value="CorC_HlyC"/>
    <property type="match status" value="1"/>
</dbReference>
<dbReference type="Proteomes" id="UP000189674">
    <property type="component" value="Chromosome"/>
</dbReference>
<dbReference type="FunFam" id="3.10.580.10:FF:000002">
    <property type="entry name" value="Magnesium/cobalt efflux protein CorC"/>
    <property type="match status" value="1"/>
</dbReference>
<dbReference type="EMBL" id="CP019791">
    <property type="protein sequence ID" value="AQT67627.1"/>
    <property type="molecule type" value="Genomic_DNA"/>
</dbReference>
<protein>
    <submittedName>
        <fullName evidence="12">Magnesium and cobalt efflux protein CorC</fullName>
    </submittedName>
</protein>
<feature type="transmembrane region" description="Helical" evidence="10">
    <location>
        <begin position="65"/>
        <end position="82"/>
    </location>
</feature>
<keyword evidence="8 10" id="KW-0472">Membrane</keyword>
<dbReference type="Pfam" id="PF03471">
    <property type="entry name" value="CorC_HlyC"/>
    <property type="match status" value="1"/>
</dbReference>
<evidence type="ECO:0000256" key="2">
    <source>
        <dbReference type="ARBA" id="ARBA00006337"/>
    </source>
</evidence>
<proteinExistence type="inferred from homology"/>
<gene>
    <name evidence="12" type="primary">corC_1</name>
    <name evidence="12" type="ORF">STSP2_00775</name>
</gene>
<keyword evidence="13" id="KW-1185">Reference proteome</keyword>
<keyword evidence="4 10" id="KW-0812">Transmembrane</keyword>
<keyword evidence="3" id="KW-1003">Cell membrane</keyword>
<evidence type="ECO:0000256" key="5">
    <source>
        <dbReference type="ARBA" id="ARBA00022737"/>
    </source>
</evidence>
<dbReference type="InterPro" id="IPR036318">
    <property type="entry name" value="FAD-bd_PCMH-like_sf"/>
</dbReference>
<evidence type="ECO:0000256" key="4">
    <source>
        <dbReference type="ARBA" id="ARBA00022692"/>
    </source>
</evidence>
<evidence type="ECO:0000256" key="6">
    <source>
        <dbReference type="ARBA" id="ARBA00022989"/>
    </source>
</evidence>
<dbReference type="InterPro" id="IPR016169">
    <property type="entry name" value="FAD-bd_PCMH_sub2"/>
</dbReference>
<dbReference type="InterPro" id="IPR046342">
    <property type="entry name" value="CBS_dom_sf"/>
</dbReference>
<feature type="transmembrane region" description="Helical" evidence="10">
    <location>
        <begin position="121"/>
        <end position="138"/>
    </location>
</feature>
<feature type="transmembrane region" description="Helical" evidence="10">
    <location>
        <begin position="88"/>
        <end position="109"/>
    </location>
</feature>
<evidence type="ECO:0000259" key="11">
    <source>
        <dbReference type="PROSITE" id="PS51371"/>
    </source>
</evidence>
<evidence type="ECO:0000256" key="3">
    <source>
        <dbReference type="ARBA" id="ARBA00022475"/>
    </source>
</evidence>
<reference evidence="13" key="1">
    <citation type="submission" date="2017-02" db="EMBL/GenBank/DDBJ databases">
        <title>Comparative genomics and description of representatives of a novel lineage of planctomycetes thriving in anoxic sediments.</title>
        <authorList>
            <person name="Spring S."/>
            <person name="Bunk B."/>
            <person name="Sproer C."/>
        </authorList>
    </citation>
    <scope>NUCLEOTIDE SEQUENCE [LARGE SCALE GENOMIC DNA]</scope>
    <source>
        <strain evidence="13">ST-NAGAB-D1</strain>
    </source>
</reference>
<evidence type="ECO:0000256" key="7">
    <source>
        <dbReference type="ARBA" id="ARBA00023122"/>
    </source>
</evidence>
<dbReference type="SUPFAM" id="SSF56176">
    <property type="entry name" value="FAD-binding/transporter-associated domain-like"/>
    <property type="match status" value="1"/>
</dbReference>
<keyword evidence="7 9" id="KW-0129">CBS domain</keyword>
<name>A0A1U9NIL2_9BACT</name>
<dbReference type="InterPro" id="IPR044751">
    <property type="entry name" value="Ion_transp-like_CBS"/>
</dbReference>